<feature type="compositionally biased region" description="Basic and acidic residues" evidence="1">
    <location>
        <begin position="2784"/>
        <end position="2803"/>
    </location>
</feature>
<dbReference type="OMA" id="IYGARKN"/>
<feature type="compositionally biased region" description="Polar residues" evidence="1">
    <location>
        <begin position="1139"/>
        <end position="1151"/>
    </location>
</feature>
<proteinExistence type="predicted"/>
<organism evidence="2 3">
    <name type="scientific">Plasmodium fragile</name>
    <dbReference type="NCBI Taxonomy" id="5857"/>
    <lineage>
        <taxon>Eukaryota</taxon>
        <taxon>Sar</taxon>
        <taxon>Alveolata</taxon>
        <taxon>Apicomplexa</taxon>
        <taxon>Aconoidasida</taxon>
        <taxon>Haemosporida</taxon>
        <taxon>Plasmodiidae</taxon>
        <taxon>Plasmodium</taxon>
        <taxon>Plasmodium (Plasmodium)</taxon>
    </lineage>
</organism>
<feature type="region of interest" description="Disordered" evidence="1">
    <location>
        <begin position="679"/>
        <end position="742"/>
    </location>
</feature>
<dbReference type="InterPro" id="IPR015915">
    <property type="entry name" value="Kelch-typ_b-propeller"/>
</dbReference>
<protein>
    <submittedName>
        <fullName evidence="2">Uncharacterized protein</fullName>
    </submittedName>
</protein>
<dbReference type="Proteomes" id="UP000054561">
    <property type="component" value="Unassembled WGS sequence"/>
</dbReference>
<dbReference type="PANTHER" id="PTHR23244">
    <property type="entry name" value="KELCH REPEAT DOMAIN"/>
    <property type="match status" value="1"/>
</dbReference>
<feature type="compositionally biased region" description="Basic and acidic residues" evidence="1">
    <location>
        <begin position="3334"/>
        <end position="3351"/>
    </location>
</feature>
<gene>
    <name evidence="2" type="ORF">AK88_00055</name>
</gene>
<feature type="region of interest" description="Disordered" evidence="1">
    <location>
        <begin position="3183"/>
        <end position="3214"/>
    </location>
</feature>
<feature type="compositionally biased region" description="Polar residues" evidence="1">
    <location>
        <begin position="2413"/>
        <end position="2425"/>
    </location>
</feature>
<evidence type="ECO:0000313" key="2">
    <source>
        <dbReference type="EMBL" id="KJP90207.1"/>
    </source>
</evidence>
<evidence type="ECO:0000313" key="3">
    <source>
        <dbReference type="Proteomes" id="UP000054561"/>
    </source>
</evidence>
<dbReference type="GeneID" id="24265369"/>
<dbReference type="EMBL" id="KQ001645">
    <property type="protein sequence ID" value="KJP90207.1"/>
    <property type="molecule type" value="Genomic_DNA"/>
</dbReference>
<feature type="compositionally biased region" description="Polar residues" evidence="1">
    <location>
        <begin position="3272"/>
        <end position="3281"/>
    </location>
</feature>
<reference evidence="2 3" key="1">
    <citation type="submission" date="2014-03" db="EMBL/GenBank/DDBJ databases">
        <title>The Genome Sequence of Plasmodium fragile nilgiri.</title>
        <authorList>
            <consortium name="The Broad Institute Genomics Platform"/>
            <consortium name="The Broad Institute Genome Sequencing Center for Infectious Disease"/>
            <person name="Neafsey D."/>
            <person name="Duraisingh M."/>
            <person name="Young S.K."/>
            <person name="Zeng Q."/>
            <person name="Gargeya S."/>
            <person name="Abouelleil A."/>
            <person name="Alvarado L."/>
            <person name="Chapman S.B."/>
            <person name="Gainer-Dewar J."/>
            <person name="Goldberg J."/>
            <person name="Griggs A."/>
            <person name="Gujja S."/>
            <person name="Hansen M."/>
            <person name="Howarth C."/>
            <person name="Imamovic A."/>
            <person name="Larimer J."/>
            <person name="Pearson M."/>
            <person name="Poon T.W."/>
            <person name="Priest M."/>
            <person name="Roberts A."/>
            <person name="Saif S."/>
            <person name="Shea T."/>
            <person name="Sykes S."/>
            <person name="Wortman J."/>
            <person name="Nusbaum C."/>
            <person name="Birren B."/>
        </authorList>
    </citation>
    <scope>NUCLEOTIDE SEQUENCE [LARGE SCALE GENOMIC DNA]</scope>
    <source>
        <strain evidence="3">nilgiri</strain>
    </source>
</reference>
<feature type="compositionally biased region" description="Basic and acidic residues" evidence="1">
    <location>
        <begin position="3370"/>
        <end position="3392"/>
    </location>
</feature>
<dbReference type="VEuPathDB" id="PlasmoDB:AK88_00055"/>
<evidence type="ECO:0000256" key="1">
    <source>
        <dbReference type="SAM" id="MobiDB-lite"/>
    </source>
</evidence>
<dbReference type="SUPFAM" id="SSF117281">
    <property type="entry name" value="Kelch motif"/>
    <property type="match status" value="1"/>
</dbReference>
<feature type="compositionally biased region" description="Basic and acidic residues" evidence="1">
    <location>
        <begin position="3308"/>
        <end position="3323"/>
    </location>
</feature>
<keyword evidence="3" id="KW-1185">Reference proteome</keyword>
<feature type="region of interest" description="Disordered" evidence="1">
    <location>
        <begin position="2769"/>
        <end position="2814"/>
    </location>
</feature>
<dbReference type="Pfam" id="PF24681">
    <property type="entry name" value="Kelch_KLHDC2_KLHL20_DRC7"/>
    <property type="match status" value="1"/>
</dbReference>
<dbReference type="OrthoDB" id="10251809at2759"/>
<dbReference type="SUPFAM" id="SSF50965">
    <property type="entry name" value="Galactose oxidase, central domain"/>
    <property type="match status" value="1"/>
</dbReference>
<dbReference type="Gene3D" id="2.120.10.80">
    <property type="entry name" value="Kelch-type beta propeller"/>
    <property type="match status" value="3"/>
</dbReference>
<feature type="region of interest" description="Disordered" evidence="1">
    <location>
        <begin position="1119"/>
        <end position="1156"/>
    </location>
</feature>
<sequence length="3746" mass="420153">MSSNGLSNGCSKNGQTNFCVDVLSSKCSPPNGKRDEGHNCNFENGHRTHGVDSLCNNITPGGSRNGEIITQNGEHKLSNHKNELIHPQISQENNFINMKEEHAGQNAKLNWGYPFKWNKKWNDPCAEKGKAEKSGGVFSKMANEYNSNEIKMTTNNGDVSLCNTDRSNTTVDKICLNRSGEMEKRNKNKSNVSNVLNNNDNKWSNVVNGIECRSLLPHGVEGSHPDEATISLCVKKKSPLSANKHSGKITPTGSGENAVSIETSHKKELSQGARQKNVQEKAIPFFTSPVLKPEWKSDKCTDHLNGHSSVVNHTHNDGQHPFYMAKGKNYALKKRHENILLSDKEEVIYVNNRNGGGLWGEKKTGGVFQDEEGKMVSNTEGISIRRNQGSTERSSAGNDANDVVSTTPNVVSSDGLCNVDSANINLFPPNDLNDLMSTGARGKNNPHTNSPGVYTNGNLTHNERGYSHGSHKTHEHFMNHVRISRHDKPIVYDMKEEQTFGDSNDKKECLPIYDVNPFNALKHVATGAPGLGRNHVGQNGFLPRSDVVETTKKDRTRKDNTAECLSSVHTRWGTCEGTFKMNEDDEIVNVTESKKDEMKRDSHDCITSLLHTQSGSVENGCILNHSFGKENCDHVNLLNGAKRDGCVSYMEGMNNLYDGSETHIWGGISLSRYPHEGNEDPLLASKKDSSFNKMNGTAHRGEDKAMCHSVSEGASDTNEKSTQKSCASPSHHKGPPLHTKREQLQNCEVSKEKTPAENKSIFNYHSEWINHLEKGREKMSDGERYNLGNVYKDSALKNKNAWFENNLHSNAPLFHPHEKMHSSEVTPKVGTTGKLLHLGKEGNAHIHSDTRESKEVITNGVITEKKKKNFFEYTQMMHPLRGEQTKEQSYAHPHVSLIDDTLSSKRVSPKWQGTKTRGTNSRCDQIGAEEVTNEENEKIPQDNSPFCANGNGPHYQSTVDAKEESTYGNVSTWEEDNRNEIEYLSKWIPEANNLKGGLNFVHTYSIPGSEQSLKRKSEEVLNRKMANQLANGVHPNGHNENFVLESYCYGAHTHRSEYSNITPFGSALFGVTPSICSRGNDQVKTCSLITVEGENLSSLANERISEDVRKVCEVSYNQDGRHNETVNSNDSPNVLAGNNPPNAASPIGSNEQGRDVRSGANVNYLHSSDEKGDDVPKLEIKHGRNLCGDANDIAGAVDAVDEADEEVSRLVEDLPFGRDKKEVAEEREDASKDTGINIDADSVVQRCAYRRDNDALQGEEDLLGGMTKKQGGASVDPHNDYRWKLCYVRYPEHVNFKKAFFFTFQNDIYIYGARKNNFVIPDVLFRIRENEVESVDTRGTAPKLYVKVYFAVEEGDMSGGSNRSCHGLGGIRESRKSFYIWGANEKRQLDLYTVYRLDLCRLEWQEIKITYNRNLNTFREDFSLILIKDCLYMYGGVVLKDGQWVCCDELWVCDTGRRKNKNKSNVSNVLNNNDNKWSNVVNGIECRSLLPHGVEGSHPDEATISLCVKKKSPLSANKHSGKITPTGSGENAVSIETSHKKELSQGARQKNVQEKAIPFFTSPVLKPEWKSDKCTDHLNGHSSVVNHTHNDGQHPFYMAKGKNYALKKRHENILLSDKEEVIYVNNRNGGGLWGEKKTGGVFQDEEGKMVSNTEGISIRRNQGSTERSSAGNDANDVVSTTPNVVSSDGLCNVDSANINLFPPNDLNDLMSTGARGKNNPHTNSPGVYTNGNLTHNERGYSHGSHKTHEHFMNHVRISRHDKPIVYDMKEEQTFGDSNDKKECLPIYDVNPFNALKHVATGAPGLGRNHVGQNGFLPRSDVVETTKKDRTRKDNTAECLSSVHTRWGTCEGTFKMNEDDEIVNVTESKKDEMKRDSHDCITSLLHTQSGSVENGCILNHSFGKENCDHVNLLNGAKRDGCVSYMEGMNNLYDGSETHIWGGISLSRYPHEGNEDPLLASKKDSSFNKMNGTAHRGEDKAMCHSVSEGASDTNEKSTQKSCASPSHHKGPPLHTKREQLQNCEVSKEKTPAENKSIFNYHSEWINHLEKGREKMSDGERYNLGNVYKDSALKNKNAWFENNLHSNAPLFHPHEKMHSSEVTPKVGTTGKLLHLGKEGNAHIHSDTRESKEVITNGVITEKKKKNFFEYTQMMHPLRGEQTKEQSYAHPHVSLIDDTLSSKRVSPKWQGTKTRGTNSRCDQIGAEEVTNEENEKIPQDNSPFCANGNGPHYQSTVDAKEESTYGNVSTWEEDNRNEIEYLSKWIPEANNLKGGLNFVHTYSIPGSEQSLKRKSEEVLNRKMANQLANGVHPNGHNENFVLESYCYGAHTHRSEYSNITPFGSALFGVTPSICSRGNDQVKTCSLITVEGENLSSLANERISEDVRKVCEVSYNQDGRHNETVNSNDSPNVLAGNNPPNAASPIGSNEQGRDVRSGANVNYLHSSDEKGDDVPKLEIKHGRNLCGDANDIAGAVDAVDEADEEVSRLVEDLPFGRDKKEVAEEREDASKDTGINIDADSVVQRCAYRRDNDALQGEEDLLGGMTKKQGGASVDPHNDYRWKLCYVRYPEHVNFKKAFFFTFQNDIYIYGARKNNFVIPDVLFRIRENEVESVDTRGTAPKLYVKVYFAVEEGDMSGGSNRSCHGLGGIRESRKSFYIWGANEKRQLDLYTVYRLDLCRLEWQEIKITYNRNLNTFREDFSLILIKDCLYMYGGVVLKDGQWVCCDELWVCDTGRRKWEMIRVGGGDTHKRDATTQQGNLFFSLPATNSVKLFTNTDKSPSKSSLLEEEGKSNESDKGKDEHGEGSLKKPTTTCYEEKQPSRRAGHLCVVYKNRMYIHGGTNLNEEKSDLYFFDFAKNKWFEVIPGGEVVPSKRYGHCGLVIKNKLYIYGGFTKRLHGNSLHNDVFEYDFLKNTWRQVFTIGDLIYLKNCLNGKEQAYLSYLRFVKLLVMRRYFKSATLSGFSNVGEGEKELGGNSPGDKTQTGREEGISIGKTKNAATSSLLIEDPHGKVYANYVHIEETLHTSEAIIPQNMFRNRCLYFNGSLYLLGGCGLDNHLEKSEENNFFLHYESIFKMKIGESYVRCCANYLSHVDNFFWDLIGKEEMALHQWVRGEGNVKEGAASEHLPNIHNDFDDLWSQLNGDNETCVNSEDAYPKDAPLAIKQIDHMLKQICTGFLSGGFSEGSNLERSNLEGGDMTEDTSTKAKMVPSPMTGEASSNLGDSFSLCQGEKMCQLLTWLVDLYHNDVSAEEVATATVSERGQCRVSNLLLEKGPTVGQQSDSPSPDLSVKGGEDHIGSLGVNAFNTPSEVEGFPRERKEGELRHPCDLNEATNAQAEEGPKEWGLHGDCFHERTFPPDQFEQMDSRRYSAPLEEASKEDSLGKRPCGELPTERPDAHYNNPQNKNDEKDARKKVQTSNHYRGGHREGVGSVPPEENDNAHDQHQHVCDKNDLRFRIGGKRGDNFQEQKDLTSLGEDERGGVREFSKHLRANNYLIPDYPNTNHIYLNMEKSIIYNYLEQFNDLTDDRYSIKMKIRRNEIYKLIYTYTKSVEIQNSVCFKMLEELEGQAKQLLAEREHHRTGVTKMGNGGGDGFESSEGGQSKCTHHLPFSEDNFESLQNEHGHLKKKMKYFCDMANIYSIKMNKLILYIRILEQKYEYVMNWLLKLKSVLFREVVAGDACNHLSNHLPNHLPSHFARHVNDQYPDHLGKFFAEDTFFVHEQNANLSTCDFGKRASDDGNNGGQLNLGSFL</sequence>
<feature type="region of interest" description="Disordered" evidence="1">
    <location>
        <begin position="1953"/>
        <end position="2016"/>
    </location>
</feature>
<accession>A0A0D9QTL1</accession>
<feature type="region of interest" description="Disordered" evidence="1">
    <location>
        <begin position="3269"/>
        <end position="3440"/>
    </location>
</feature>
<name>A0A0D9QTL1_PLAFR</name>
<dbReference type="InterPro" id="IPR011043">
    <property type="entry name" value="Gal_Oxase/kelch_b-propeller"/>
</dbReference>
<dbReference type="RefSeq" id="XP_012333129.1">
    <property type="nucleotide sequence ID" value="XM_012477706.1"/>
</dbReference>
<feature type="region of interest" description="Disordered" evidence="1">
    <location>
        <begin position="2393"/>
        <end position="2430"/>
    </location>
</feature>